<evidence type="ECO:0000256" key="4">
    <source>
        <dbReference type="ARBA" id="ARBA00022481"/>
    </source>
</evidence>
<dbReference type="InterPro" id="IPR022346">
    <property type="entry name" value="T2SS_GspH"/>
</dbReference>
<dbReference type="EMBL" id="JABAIM010000001">
    <property type="protein sequence ID" value="NLR74713.1"/>
    <property type="molecule type" value="Genomic_DNA"/>
</dbReference>
<evidence type="ECO:0000256" key="10">
    <source>
        <dbReference type="ARBA" id="ARBA00030775"/>
    </source>
</evidence>
<feature type="domain" description="General secretion pathway GspH" evidence="12">
    <location>
        <begin position="43"/>
        <end position="159"/>
    </location>
</feature>
<keyword evidence="14" id="KW-1185">Reference proteome</keyword>
<dbReference type="Pfam" id="PF07963">
    <property type="entry name" value="N_methyl"/>
    <property type="match status" value="1"/>
</dbReference>
<evidence type="ECO:0000259" key="12">
    <source>
        <dbReference type="Pfam" id="PF12019"/>
    </source>
</evidence>
<keyword evidence="5" id="KW-0997">Cell inner membrane</keyword>
<evidence type="ECO:0000313" key="13">
    <source>
        <dbReference type="EMBL" id="NLR74713.1"/>
    </source>
</evidence>
<dbReference type="NCBIfam" id="TIGR02532">
    <property type="entry name" value="IV_pilin_GFxxxE"/>
    <property type="match status" value="1"/>
</dbReference>
<keyword evidence="6 11" id="KW-0812">Transmembrane</keyword>
<evidence type="ECO:0000256" key="1">
    <source>
        <dbReference type="ARBA" id="ARBA00004377"/>
    </source>
</evidence>
<dbReference type="Gene3D" id="3.30.700.10">
    <property type="entry name" value="Glycoprotein, Type 4 Pilin"/>
    <property type="match status" value="1"/>
</dbReference>
<reference evidence="13 14" key="1">
    <citation type="submission" date="2020-04" db="EMBL/GenBank/DDBJ databases">
        <title>Draft genome of Leeia sp. IMCC25680.</title>
        <authorList>
            <person name="Song J."/>
            <person name="Cho J.-C."/>
        </authorList>
    </citation>
    <scope>NUCLEOTIDE SEQUENCE [LARGE SCALE GENOMIC DNA]</scope>
    <source>
        <strain evidence="13 14">IMCC25680</strain>
    </source>
</reference>
<evidence type="ECO:0000313" key="14">
    <source>
        <dbReference type="Proteomes" id="UP000587991"/>
    </source>
</evidence>
<comment type="caution">
    <text evidence="13">The sequence shown here is derived from an EMBL/GenBank/DDBJ whole genome shotgun (WGS) entry which is preliminary data.</text>
</comment>
<sequence>MKRQTGFSLVELLIVLAVAAIIAAIAVPSMIGLINGSRVSSTAEVLTNDLVAARLDAIRYRRQYTVCAVTNPDTATTCSNNANGWGNGWIVLNRATGAVVSRHTANKGLTMVGAVAPPGLASAASGVTFSGVLGGTDNTVTLCFSKGTEIRRVIVLTTGRVTRSTGGAAC</sequence>
<dbReference type="InterPro" id="IPR012902">
    <property type="entry name" value="N_methyl_site"/>
</dbReference>
<gene>
    <name evidence="13" type="ORF">HF682_06020</name>
</gene>
<name>A0A847S4J1_9NEIS</name>
<keyword evidence="7 11" id="KW-1133">Transmembrane helix</keyword>
<dbReference type="AlphaFoldDB" id="A0A847S4J1"/>
<evidence type="ECO:0000256" key="6">
    <source>
        <dbReference type="ARBA" id="ARBA00022692"/>
    </source>
</evidence>
<accession>A0A847S4J1</accession>
<feature type="transmembrane region" description="Helical" evidence="11">
    <location>
        <begin position="12"/>
        <end position="34"/>
    </location>
</feature>
<keyword evidence="8 11" id="KW-0472">Membrane</keyword>
<dbReference type="GO" id="GO:0015628">
    <property type="term" value="P:protein secretion by the type II secretion system"/>
    <property type="evidence" value="ECO:0007669"/>
    <property type="project" value="InterPro"/>
</dbReference>
<evidence type="ECO:0000256" key="3">
    <source>
        <dbReference type="ARBA" id="ARBA00022475"/>
    </source>
</evidence>
<evidence type="ECO:0000256" key="11">
    <source>
        <dbReference type="SAM" id="Phobius"/>
    </source>
</evidence>
<dbReference type="Proteomes" id="UP000587991">
    <property type="component" value="Unassembled WGS sequence"/>
</dbReference>
<keyword evidence="3" id="KW-1003">Cell membrane</keyword>
<dbReference type="SUPFAM" id="SSF54523">
    <property type="entry name" value="Pili subunits"/>
    <property type="match status" value="1"/>
</dbReference>
<evidence type="ECO:0000256" key="7">
    <source>
        <dbReference type="ARBA" id="ARBA00022989"/>
    </source>
</evidence>
<comment type="similarity">
    <text evidence="9">Belongs to the GSP H family.</text>
</comment>
<dbReference type="GO" id="GO:0015627">
    <property type="term" value="C:type II protein secretion system complex"/>
    <property type="evidence" value="ECO:0007669"/>
    <property type="project" value="InterPro"/>
</dbReference>
<dbReference type="GO" id="GO:0005886">
    <property type="term" value="C:plasma membrane"/>
    <property type="evidence" value="ECO:0007669"/>
    <property type="project" value="UniProtKB-SubCell"/>
</dbReference>
<evidence type="ECO:0000256" key="5">
    <source>
        <dbReference type="ARBA" id="ARBA00022519"/>
    </source>
</evidence>
<dbReference type="Pfam" id="PF12019">
    <property type="entry name" value="GspH"/>
    <property type="match status" value="1"/>
</dbReference>
<evidence type="ECO:0000256" key="2">
    <source>
        <dbReference type="ARBA" id="ARBA00021549"/>
    </source>
</evidence>
<keyword evidence="4" id="KW-0488">Methylation</keyword>
<protein>
    <recommendedName>
        <fullName evidence="2">Type II secretion system protein H</fullName>
    </recommendedName>
    <alternativeName>
        <fullName evidence="10">General secretion pathway protein H</fullName>
    </alternativeName>
</protein>
<dbReference type="InterPro" id="IPR045584">
    <property type="entry name" value="Pilin-like"/>
</dbReference>
<proteinExistence type="inferred from homology"/>
<evidence type="ECO:0000256" key="9">
    <source>
        <dbReference type="ARBA" id="ARBA00025772"/>
    </source>
</evidence>
<organism evidence="13 14">
    <name type="scientific">Leeia aquatica</name>
    <dbReference type="NCBI Taxonomy" id="2725557"/>
    <lineage>
        <taxon>Bacteria</taxon>
        <taxon>Pseudomonadati</taxon>
        <taxon>Pseudomonadota</taxon>
        <taxon>Betaproteobacteria</taxon>
        <taxon>Neisseriales</taxon>
        <taxon>Leeiaceae</taxon>
        <taxon>Leeia</taxon>
    </lineage>
</organism>
<comment type="subcellular location">
    <subcellularLocation>
        <location evidence="1">Cell inner membrane</location>
        <topology evidence="1">Single-pass membrane protein</topology>
    </subcellularLocation>
</comment>
<evidence type="ECO:0000256" key="8">
    <source>
        <dbReference type="ARBA" id="ARBA00023136"/>
    </source>
</evidence>
<dbReference type="PROSITE" id="PS00409">
    <property type="entry name" value="PROKAR_NTER_METHYL"/>
    <property type="match status" value="1"/>
</dbReference>
<dbReference type="RefSeq" id="WP_168876934.1">
    <property type="nucleotide sequence ID" value="NZ_JABAIM010000001.1"/>
</dbReference>